<evidence type="ECO:0000256" key="6">
    <source>
        <dbReference type="SAM" id="MobiDB-lite"/>
    </source>
</evidence>
<comment type="subcellular location">
    <subcellularLocation>
        <location evidence="1">Membrane</location>
    </subcellularLocation>
</comment>
<accession>A0A8D0L398</accession>
<dbReference type="OMA" id="RIICCIV"/>
<dbReference type="Proteomes" id="UP000694392">
    <property type="component" value="Unplaced"/>
</dbReference>
<dbReference type="PANTHER" id="PTHR12546">
    <property type="entry name" value="FER-1-LIKE"/>
    <property type="match status" value="1"/>
</dbReference>
<keyword evidence="9" id="KW-1185">Reference proteome</keyword>
<dbReference type="GO" id="GO:0016020">
    <property type="term" value="C:membrane"/>
    <property type="evidence" value="ECO:0007669"/>
    <property type="project" value="UniProtKB-SubCell"/>
</dbReference>
<reference evidence="8" key="2">
    <citation type="submission" date="2025-09" db="UniProtKB">
        <authorList>
            <consortium name="Ensembl"/>
        </authorList>
    </citation>
    <scope>IDENTIFICATION</scope>
</reference>
<dbReference type="GeneTree" id="ENSGT00940000154741"/>
<evidence type="ECO:0000313" key="9">
    <source>
        <dbReference type="Proteomes" id="UP000694392"/>
    </source>
</evidence>
<evidence type="ECO:0000256" key="3">
    <source>
        <dbReference type="ARBA" id="ARBA00022737"/>
    </source>
</evidence>
<dbReference type="GO" id="GO:0061025">
    <property type="term" value="P:membrane fusion"/>
    <property type="evidence" value="ECO:0007669"/>
    <property type="project" value="TreeGrafter"/>
</dbReference>
<evidence type="ECO:0000256" key="4">
    <source>
        <dbReference type="ARBA" id="ARBA00022989"/>
    </source>
</evidence>
<reference evidence="8" key="1">
    <citation type="submission" date="2025-08" db="UniProtKB">
        <authorList>
            <consortium name="Ensembl"/>
        </authorList>
    </citation>
    <scope>IDENTIFICATION</scope>
</reference>
<dbReference type="InterPro" id="IPR037721">
    <property type="entry name" value="Ferlin"/>
</dbReference>
<dbReference type="Pfam" id="PF16165">
    <property type="entry name" value="Ferlin_C"/>
    <property type="match status" value="1"/>
</dbReference>
<feature type="region of interest" description="Disordered" evidence="6">
    <location>
        <begin position="1"/>
        <end position="29"/>
    </location>
</feature>
<keyword evidence="2" id="KW-0812">Transmembrane</keyword>
<dbReference type="GO" id="GO:0007009">
    <property type="term" value="P:plasma membrane organization"/>
    <property type="evidence" value="ECO:0007669"/>
    <property type="project" value="TreeGrafter"/>
</dbReference>
<feature type="compositionally biased region" description="Basic and acidic residues" evidence="6">
    <location>
        <begin position="1"/>
        <end position="23"/>
    </location>
</feature>
<feature type="domain" description="Ferlin C-terminal" evidence="7">
    <location>
        <begin position="2"/>
        <end position="70"/>
    </location>
</feature>
<dbReference type="InterPro" id="IPR032362">
    <property type="entry name" value="Ferlin_C"/>
</dbReference>
<keyword evidence="5" id="KW-0472">Membrane</keyword>
<keyword evidence="4" id="KW-1133">Transmembrane helix</keyword>
<name>A0A8D0L398_SPHPU</name>
<proteinExistence type="predicted"/>
<dbReference type="PANTHER" id="PTHR12546:SF34">
    <property type="entry name" value="FER-1-LIKE PROTEIN 5"/>
    <property type="match status" value="1"/>
</dbReference>
<evidence type="ECO:0000256" key="1">
    <source>
        <dbReference type="ARBA" id="ARBA00004370"/>
    </source>
</evidence>
<dbReference type="AlphaFoldDB" id="A0A8D0L398"/>
<sequence length="72" mass="8435">MTLELLTEKEAEERTAGKGRDDPNMNPTMKAPLRPETSFLWFTAPLRSLRHILWREFKGKICLLIFLAMLFL</sequence>
<organism evidence="8 9">
    <name type="scientific">Sphenodon punctatus</name>
    <name type="common">Tuatara</name>
    <name type="synonym">Hatteria punctata</name>
    <dbReference type="NCBI Taxonomy" id="8508"/>
    <lineage>
        <taxon>Eukaryota</taxon>
        <taxon>Metazoa</taxon>
        <taxon>Chordata</taxon>
        <taxon>Craniata</taxon>
        <taxon>Vertebrata</taxon>
        <taxon>Euteleostomi</taxon>
        <taxon>Lepidosauria</taxon>
        <taxon>Sphenodontia</taxon>
        <taxon>Sphenodontidae</taxon>
        <taxon>Sphenodon</taxon>
    </lineage>
</organism>
<protein>
    <recommendedName>
        <fullName evidence="7">Ferlin C-terminal domain-containing protein</fullName>
    </recommendedName>
</protein>
<keyword evidence="3" id="KW-0677">Repeat</keyword>
<evidence type="ECO:0000313" key="8">
    <source>
        <dbReference type="Ensembl" id="ENSSPUP00000004383.1"/>
    </source>
</evidence>
<evidence type="ECO:0000256" key="5">
    <source>
        <dbReference type="ARBA" id="ARBA00023136"/>
    </source>
</evidence>
<dbReference type="Ensembl" id="ENSSPUT00000004661.1">
    <property type="protein sequence ID" value="ENSSPUP00000004383.1"/>
    <property type="gene ID" value="ENSSPUG00000003383.1"/>
</dbReference>
<evidence type="ECO:0000256" key="2">
    <source>
        <dbReference type="ARBA" id="ARBA00022692"/>
    </source>
</evidence>
<evidence type="ECO:0000259" key="7">
    <source>
        <dbReference type="Pfam" id="PF16165"/>
    </source>
</evidence>